<dbReference type="RefSeq" id="WP_092105731.1">
    <property type="nucleotide sequence ID" value="NZ_FOOT01000017.1"/>
</dbReference>
<name>A0A1I2ZP62_9BACT</name>
<organism evidence="2 3">
    <name type="scientific">Pontibacter chinhatensis</name>
    <dbReference type="NCBI Taxonomy" id="1436961"/>
    <lineage>
        <taxon>Bacteria</taxon>
        <taxon>Pseudomonadati</taxon>
        <taxon>Bacteroidota</taxon>
        <taxon>Cytophagia</taxon>
        <taxon>Cytophagales</taxon>
        <taxon>Hymenobacteraceae</taxon>
        <taxon>Pontibacter</taxon>
    </lineage>
</organism>
<protein>
    <submittedName>
        <fullName evidence="2">Uncharacterized protein</fullName>
    </submittedName>
</protein>
<sequence>MEEKEKLKYIGWYQILGGLLGNGLILWTILTNQALSKGQVLAILGAILLFSFSIYSGILLCKYMKGGIKLSLINQFLQIINFSLLGYSYSYFSGLNFSVGVDYTNDLLLKAEYTFSGLRFSTNEGEEQICLLINIVPIIIISMLNKLNSETEELQEQESIVLG</sequence>
<dbReference type="Proteomes" id="UP000198724">
    <property type="component" value="Unassembled WGS sequence"/>
</dbReference>
<keyword evidence="3" id="KW-1185">Reference proteome</keyword>
<dbReference type="EMBL" id="FOOT01000017">
    <property type="protein sequence ID" value="SFH39633.1"/>
    <property type="molecule type" value="Genomic_DNA"/>
</dbReference>
<feature type="transmembrane region" description="Helical" evidence="1">
    <location>
        <begin position="72"/>
        <end position="92"/>
    </location>
</feature>
<keyword evidence="1" id="KW-0812">Transmembrane</keyword>
<dbReference type="AlphaFoldDB" id="A0A1I2ZP62"/>
<proteinExistence type="predicted"/>
<keyword evidence="1" id="KW-0472">Membrane</keyword>
<evidence type="ECO:0000313" key="3">
    <source>
        <dbReference type="Proteomes" id="UP000198724"/>
    </source>
</evidence>
<feature type="transmembrane region" description="Helical" evidence="1">
    <location>
        <begin position="12"/>
        <end position="30"/>
    </location>
</feature>
<keyword evidence="1" id="KW-1133">Transmembrane helix</keyword>
<gene>
    <name evidence="2" type="ORF">SAMN05421739_1177</name>
</gene>
<reference evidence="3" key="1">
    <citation type="submission" date="2016-10" db="EMBL/GenBank/DDBJ databases">
        <authorList>
            <person name="Varghese N."/>
            <person name="Submissions S."/>
        </authorList>
    </citation>
    <scope>NUCLEOTIDE SEQUENCE [LARGE SCALE GENOMIC DNA]</scope>
    <source>
        <strain evidence="3">LP51</strain>
    </source>
</reference>
<feature type="transmembrane region" description="Helical" evidence="1">
    <location>
        <begin position="42"/>
        <end position="60"/>
    </location>
</feature>
<accession>A0A1I2ZP62</accession>
<evidence type="ECO:0000256" key="1">
    <source>
        <dbReference type="SAM" id="Phobius"/>
    </source>
</evidence>
<evidence type="ECO:0000313" key="2">
    <source>
        <dbReference type="EMBL" id="SFH39633.1"/>
    </source>
</evidence>